<gene>
    <name evidence="6" type="ORF">ATEG_04381</name>
</gene>
<feature type="repeat" description="ANK" evidence="3">
    <location>
        <begin position="693"/>
        <end position="725"/>
    </location>
</feature>
<dbReference type="Pfam" id="PF12796">
    <property type="entry name" value="Ank_2"/>
    <property type="match status" value="6"/>
</dbReference>
<dbReference type="InterPro" id="IPR054471">
    <property type="entry name" value="GPIID_WHD"/>
</dbReference>
<dbReference type="PANTHER" id="PTHR24173:SF74">
    <property type="entry name" value="ANKYRIN REPEAT DOMAIN-CONTAINING PROTEIN 16"/>
    <property type="match status" value="1"/>
</dbReference>
<feature type="repeat" description="ANK" evidence="3">
    <location>
        <begin position="858"/>
        <end position="890"/>
    </location>
</feature>
<dbReference type="PROSITE" id="PS50088">
    <property type="entry name" value="ANK_REPEAT"/>
    <property type="match status" value="11"/>
</dbReference>
<feature type="region of interest" description="Disordered" evidence="4">
    <location>
        <begin position="1210"/>
        <end position="1233"/>
    </location>
</feature>
<feature type="repeat" description="ANK" evidence="3">
    <location>
        <begin position="759"/>
        <end position="791"/>
    </location>
</feature>
<dbReference type="VEuPathDB" id="FungiDB:ATEG_04381"/>
<dbReference type="PRINTS" id="PR01415">
    <property type="entry name" value="ANKYRIN"/>
</dbReference>
<evidence type="ECO:0000313" key="7">
    <source>
        <dbReference type="Proteomes" id="UP000007963"/>
    </source>
</evidence>
<evidence type="ECO:0000313" key="6">
    <source>
        <dbReference type="EMBL" id="EAU34828.1"/>
    </source>
</evidence>
<feature type="repeat" description="ANK" evidence="3">
    <location>
        <begin position="1434"/>
        <end position="1466"/>
    </location>
</feature>
<dbReference type="SUPFAM" id="SSF48403">
    <property type="entry name" value="Ankyrin repeat"/>
    <property type="match status" value="3"/>
</dbReference>
<dbReference type="InterPro" id="IPR002110">
    <property type="entry name" value="Ankyrin_rpt"/>
</dbReference>
<proteinExistence type="predicted"/>
<dbReference type="SMART" id="SM00248">
    <property type="entry name" value="ANK"/>
    <property type="match status" value="19"/>
</dbReference>
<feature type="repeat" description="ANK" evidence="3">
    <location>
        <begin position="1275"/>
        <end position="1307"/>
    </location>
</feature>
<protein>
    <recommendedName>
        <fullName evidence="5">NACHT domain-containing protein</fullName>
    </recommendedName>
</protein>
<dbReference type="PROSITE" id="PS50837">
    <property type="entry name" value="NACHT"/>
    <property type="match status" value="1"/>
</dbReference>
<dbReference type="SUPFAM" id="SSF52540">
    <property type="entry name" value="P-loop containing nucleoside triphosphate hydrolases"/>
    <property type="match status" value="1"/>
</dbReference>
<keyword evidence="1" id="KW-0677">Repeat</keyword>
<dbReference type="InterPro" id="IPR027417">
    <property type="entry name" value="P-loop_NTPase"/>
</dbReference>
<dbReference type="Gene3D" id="3.40.50.300">
    <property type="entry name" value="P-loop containing nucleotide triphosphate hydrolases"/>
    <property type="match status" value="1"/>
</dbReference>
<dbReference type="PANTHER" id="PTHR24173">
    <property type="entry name" value="ANKYRIN REPEAT CONTAINING"/>
    <property type="match status" value="1"/>
</dbReference>
<dbReference type="Pfam" id="PF00023">
    <property type="entry name" value="Ank"/>
    <property type="match status" value="2"/>
</dbReference>
<dbReference type="InterPro" id="IPR007111">
    <property type="entry name" value="NACHT_NTPase"/>
</dbReference>
<feature type="repeat" description="ANK" evidence="3">
    <location>
        <begin position="1090"/>
        <end position="1122"/>
    </location>
</feature>
<dbReference type="Pfam" id="PF22939">
    <property type="entry name" value="WHD_GPIID"/>
    <property type="match status" value="1"/>
</dbReference>
<reference evidence="7" key="1">
    <citation type="submission" date="2005-09" db="EMBL/GenBank/DDBJ databases">
        <title>Annotation of the Aspergillus terreus NIH2624 genome.</title>
        <authorList>
            <person name="Birren B.W."/>
            <person name="Lander E.S."/>
            <person name="Galagan J.E."/>
            <person name="Nusbaum C."/>
            <person name="Devon K."/>
            <person name="Henn M."/>
            <person name="Ma L.-J."/>
            <person name="Jaffe D.B."/>
            <person name="Butler J."/>
            <person name="Alvarez P."/>
            <person name="Gnerre S."/>
            <person name="Grabherr M."/>
            <person name="Kleber M."/>
            <person name="Mauceli E.W."/>
            <person name="Brockman W."/>
            <person name="Rounsley S."/>
            <person name="Young S.K."/>
            <person name="LaButti K."/>
            <person name="Pushparaj V."/>
            <person name="DeCaprio D."/>
            <person name="Crawford M."/>
            <person name="Koehrsen M."/>
            <person name="Engels R."/>
            <person name="Montgomery P."/>
            <person name="Pearson M."/>
            <person name="Howarth C."/>
            <person name="Larson L."/>
            <person name="Luoma S."/>
            <person name="White J."/>
            <person name="Alvarado L."/>
            <person name="Kodira C.D."/>
            <person name="Zeng Q."/>
            <person name="Oleary S."/>
            <person name="Yandava C."/>
            <person name="Denning D.W."/>
            <person name="Nierman W.C."/>
            <person name="Milne T."/>
            <person name="Madden K."/>
        </authorList>
    </citation>
    <scope>NUCLEOTIDE SEQUENCE [LARGE SCALE GENOMIC DNA]</scope>
    <source>
        <strain evidence="7">NIH 2624 / FGSC A1156</strain>
    </source>
</reference>
<feature type="repeat" description="ANK" evidence="3">
    <location>
        <begin position="1467"/>
        <end position="1499"/>
    </location>
</feature>
<dbReference type="Pfam" id="PF24883">
    <property type="entry name" value="NPHP3_N"/>
    <property type="match status" value="1"/>
</dbReference>
<evidence type="ECO:0000256" key="1">
    <source>
        <dbReference type="ARBA" id="ARBA00022737"/>
    </source>
</evidence>
<dbReference type="OrthoDB" id="195446at2759"/>
<dbReference type="STRING" id="341663.Q0CPK3"/>
<feature type="repeat" description="ANK" evidence="3">
    <location>
        <begin position="825"/>
        <end position="857"/>
    </location>
</feature>
<dbReference type="InterPro" id="IPR056884">
    <property type="entry name" value="NPHP3-like_N"/>
</dbReference>
<dbReference type="InterPro" id="IPR036770">
    <property type="entry name" value="Ankyrin_rpt-contain_sf"/>
</dbReference>
<organism evidence="6 7">
    <name type="scientific">Aspergillus terreus (strain NIH 2624 / FGSC A1156)</name>
    <dbReference type="NCBI Taxonomy" id="341663"/>
    <lineage>
        <taxon>Eukaryota</taxon>
        <taxon>Fungi</taxon>
        <taxon>Dikarya</taxon>
        <taxon>Ascomycota</taxon>
        <taxon>Pezizomycotina</taxon>
        <taxon>Eurotiomycetes</taxon>
        <taxon>Eurotiomycetidae</taxon>
        <taxon>Eurotiales</taxon>
        <taxon>Aspergillaceae</taxon>
        <taxon>Aspergillus</taxon>
        <taxon>Aspergillus subgen. Circumdati</taxon>
    </lineage>
</organism>
<evidence type="ECO:0000256" key="2">
    <source>
        <dbReference type="ARBA" id="ARBA00023043"/>
    </source>
</evidence>
<evidence type="ECO:0000256" key="3">
    <source>
        <dbReference type="PROSITE-ProRule" id="PRU00023"/>
    </source>
</evidence>
<name>Q0CPK3_ASPTN</name>
<feature type="domain" description="NACHT" evidence="5">
    <location>
        <begin position="267"/>
        <end position="412"/>
    </location>
</feature>
<feature type="repeat" description="ANK" evidence="3">
    <location>
        <begin position="1057"/>
        <end position="1089"/>
    </location>
</feature>
<dbReference type="GeneID" id="4320193"/>
<dbReference type="HOGENOM" id="CLU_000288_34_23_1"/>
<dbReference type="eggNOG" id="KOG4177">
    <property type="taxonomic scope" value="Eukaryota"/>
</dbReference>
<sequence length="1529" mass="168977">MDGISVAANVAGLVSLAVQLAPHLYNYFSDVKSAQADVKRYSGEVHTFIEVCNRLHKFLSTDKLQEGFDTTQSVLVRTVVSCEGTLHDLARLLKSPVDWSRRLAWPIRKKRVDAIMEQLSRYTQLFQFSLTVEGCAILSQTPEEVTTILKLQMDTSRKMHGIAEKMAALELSAENYRSTADELGELLESIKTFVDPSEQLQEIKQGVGSISRRLTDDRDVEILDWLSPQRGGGRHHEVRSRRTPGTGKWIFDTPAVREWLEEGEQAKMLWLNGPPGCGKSTMLSLIVDELKLSHTPPHAAVAYFYCDYRSKHTSPLVSALGGILRFLIESLDSIPTPLQDLFESTRREGRAPLPIELEELIHSISASFNRCYILVDAMDEFSIEDPTQTTQFIKTLDSLVRAGTSVLVTSRTLPAPGMSRCVIEQYTAADNDIRSYIAHALHSDESVMDLLDSQLERDITNTVVDCAHGMFLLAVLHLQNIRGQVTRSGVRKALTGLSGDLGDAYDKTFEAINHQSESQRSLALNTLMWVSASYRPLHSLELRHALATNDNDEDMDFDNIPPMKVVVRVCCGLIAVDDLGNDQSNVRLVHHTLHQYLQKKQTEWFCQAHAKIARTCLTYLSFKSLGTRPQVRVKHLDAVHHSPQPSNKWALTDFAMASWGYHAARAPFDSYDALASRLLKNTNRLRYLFPDNEQIKGLHVAAYFGLAEVTKQLLASGHRVDAVDSTFATPLHKACKYNHYHTAVVLLEAGAKPDHWSLSWSTPLFNAVTNKNHRLVQTLLEYGARVDLQCQDQWTALHKAADIGDLDTVLLLVAYDACIRSVSNRGLTALHRAAGRGHLEVMQFLIEHGAEIDRKTADGWTPLHGASSSGRAEAVKLLLKNGADIKHQSFDGSTALHRACRNGSVDTVQTLIEHGADVMAQDRSLDIPLHIAAREGHRDVIDCLLKQNPLQTSQVNKSGWTAYHEAELSGFHITERLATDRSMPDADGKPEDELTNAIRSDEADKVQAILSAEQPDVESRDTTDRTLLHQALHAGSHRTARILLDAGADIHARSAMSGWQCIHYAAVSGSADCVRLCLERGADGNSRTVRGQTPLHHACRIGSEEIVQILLDHDVDSRVADDQRWRPVHTAAAAGHSAIVSKLLVCSASSWSVIDEQIDLQELQACAALRGHHGLVELIRDFRYALARILYPESLVSSVTDSLPTYAEATQGSSVSAHSSSTRAYRPPSPAPSYRTVDSLSFKNAKAKAPLGWEMTSVVSPLLQQKRVDVNMRRNGTTALHCAARDGNKELVEFLLQHGAHEHVKDDLGRRAIILAARNGHADVAECLMRGFWDCALYLEKMFFAAAVHGHKRFVETVLKYTPAHARDQMTTLAVAEMAESCREDVLEYVLATGADINSADPSGRTALHLATYYPHAVQIILAYGGNVKAHTDGGMTPFLEAAKWGHVGSMALLLDGGASISEVNNKGQTALHLVARAGFQTATKLLLSRGADVGARDHRGRTPLDVAVQGRQHWAVEILKTFMDQVPY</sequence>
<dbReference type="EMBL" id="CH476599">
    <property type="protein sequence ID" value="EAU34828.1"/>
    <property type="molecule type" value="Genomic_DNA"/>
</dbReference>
<feature type="repeat" description="ANK" evidence="3">
    <location>
        <begin position="891"/>
        <end position="923"/>
    </location>
</feature>
<dbReference type="RefSeq" id="XP_001213559.1">
    <property type="nucleotide sequence ID" value="XM_001213559.1"/>
</dbReference>
<dbReference type="Gene3D" id="1.25.40.20">
    <property type="entry name" value="Ankyrin repeat-containing domain"/>
    <property type="match status" value="8"/>
</dbReference>
<dbReference type="OMA" id="YLELEIM"/>
<keyword evidence="2 3" id="KW-0040">ANK repeat</keyword>
<evidence type="ECO:0000256" key="4">
    <source>
        <dbReference type="SAM" id="MobiDB-lite"/>
    </source>
</evidence>
<feature type="repeat" description="ANK" evidence="3">
    <location>
        <begin position="1023"/>
        <end position="1055"/>
    </location>
</feature>
<evidence type="ECO:0000259" key="5">
    <source>
        <dbReference type="PROSITE" id="PS50837"/>
    </source>
</evidence>
<dbReference type="PROSITE" id="PS50297">
    <property type="entry name" value="ANK_REP_REGION"/>
    <property type="match status" value="8"/>
</dbReference>
<accession>Q0CPK3</accession>
<dbReference type="Proteomes" id="UP000007963">
    <property type="component" value="Unassembled WGS sequence"/>
</dbReference>